<dbReference type="Gene3D" id="1.10.10.10">
    <property type="entry name" value="Winged helix-like DNA-binding domain superfamily/Winged helix DNA-binding domain"/>
    <property type="match status" value="1"/>
</dbReference>
<dbReference type="GO" id="GO:0003700">
    <property type="term" value="F:DNA-binding transcription factor activity"/>
    <property type="evidence" value="ECO:0007669"/>
    <property type="project" value="TreeGrafter"/>
</dbReference>
<dbReference type="InterPro" id="IPR050707">
    <property type="entry name" value="HTH_MetabolicPath_Reg"/>
</dbReference>
<keyword evidence="2" id="KW-0804">Transcription</keyword>
<dbReference type="InterPro" id="IPR036388">
    <property type="entry name" value="WH-like_DNA-bd_sf"/>
</dbReference>
<dbReference type="RefSeq" id="WP_163816340.1">
    <property type="nucleotide sequence ID" value="NZ_JAAGOB010000002.1"/>
</dbReference>
<proteinExistence type="predicted"/>
<evidence type="ECO:0000256" key="2">
    <source>
        <dbReference type="ARBA" id="ARBA00023163"/>
    </source>
</evidence>
<dbReference type="Pfam" id="PF09339">
    <property type="entry name" value="HTH_IclR"/>
    <property type="match status" value="1"/>
</dbReference>
<keyword evidence="1" id="KW-0805">Transcription regulation</keyword>
<dbReference type="SUPFAM" id="SSF46785">
    <property type="entry name" value="Winged helix' DNA-binding domain"/>
    <property type="match status" value="1"/>
</dbReference>
<dbReference type="GO" id="GO:0003677">
    <property type="term" value="F:DNA binding"/>
    <property type="evidence" value="ECO:0007669"/>
    <property type="project" value="InterPro"/>
</dbReference>
<dbReference type="PROSITE" id="PS51077">
    <property type="entry name" value="HTH_ICLR"/>
    <property type="match status" value="1"/>
</dbReference>
<dbReference type="Proteomes" id="UP000469185">
    <property type="component" value="Unassembled WGS sequence"/>
</dbReference>
<dbReference type="PANTHER" id="PTHR30136">
    <property type="entry name" value="HELIX-TURN-HELIX TRANSCRIPTIONAL REGULATOR, ICLR FAMILY"/>
    <property type="match status" value="1"/>
</dbReference>
<comment type="caution">
    <text evidence="4">The sequence shown here is derived from an EMBL/GenBank/DDBJ whole genome shotgun (WGS) entry which is preliminary data.</text>
</comment>
<dbReference type="CDD" id="cd00090">
    <property type="entry name" value="HTH_ARSR"/>
    <property type="match status" value="1"/>
</dbReference>
<dbReference type="AlphaFoldDB" id="A0A6N9YHT9"/>
<gene>
    <name evidence="4" type="ORF">G1H11_04115</name>
</gene>
<dbReference type="InterPro" id="IPR011991">
    <property type="entry name" value="ArsR-like_HTH"/>
</dbReference>
<dbReference type="EMBL" id="JAAGOB010000002">
    <property type="protein sequence ID" value="NED94490.1"/>
    <property type="molecule type" value="Genomic_DNA"/>
</dbReference>
<dbReference type="SUPFAM" id="SSF55781">
    <property type="entry name" value="GAF domain-like"/>
    <property type="match status" value="1"/>
</dbReference>
<evidence type="ECO:0000259" key="3">
    <source>
        <dbReference type="PROSITE" id="PS51077"/>
    </source>
</evidence>
<evidence type="ECO:0000313" key="5">
    <source>
        <dbReference type="Proteomes" id="UP000469185"/>
    </source>
</evidence>
<dbReference type="InterPro" id="IPR005471">
    <property type="entry name" value="Tscrpt_reg_IclR_N"/>
</dbReference>
<reference evidence="4 5" key="1">
    <citation type="submission" date="2020-02" db="EMBL/GenBank/DDBJ databases">
        <authorList>
            <person name="Li X.-J."/>
            <person name="Feng X.-M."/>
        </authorList>
    </citation>
    <scope>NUCLEOTIDE SEQUENCE [LARGE SCALE GENOMIC DNA]</scope>
    <source>
        <strain evidence="4 5">CGMCC 4.7225</strain>
    </source>
</reference>
<keyword evidence="5" id="KW-1185">Reference proteome</keyword>
<evidence type="ECO:0000256" key="1">
    <source>
        <dbReference type="ARBA" id="ARBA00023015"/>
    </source>
</evidence>
<name>A0A6N9YHT9_9ACTN</name>
<dbReference type="SMART" id="SM00346">
    <property type="entry name" value="HTH_ICLR"/>
    <property type="match status" value="1"/>
</dbReference>
<dbReference type="PANTHER" id="PTHR30136:SF34">
    <property type="entry name" value="TRANSCRIPTIONAL REGULATOR"/>
    <property type="match status" value="1"/>
</dbReference>
<feature type="domain" description="HTH iclR-type" evidence="3">
    <location>
        <begin position="14"/>
        <end position="82"/>
    </location>
</feature>
<accession>A0A6N9YHT9</accession>
<dbReference type="Gene3D" id="3.30.450.40">
    <property type="match status" value="1"/>
</dbReference>
<dbReference type="GO" id="GO:0045892">
    <property type="term" value="P:negative regulation of DNA-templated transcription"/>
    <property type="evidence" value="ECO:0007669"/>
    <property type="project" value="TreeGrafter"/>
</dbReference>
<sequence length="258" mass="28193">MATDQGAERSGSSAKALANGVTVLQTLVESDEPLSASEIARRVGLHQSSVSRILATLAEAGYARKTGYRSFAPDFGVLSLGAAAITKFRLAHQPRKAMEAAAQTARGMAVSLSVLWRGEVIYFLRTHDGEPPVLFNATGWPLHLSAPGLRLLLDLPEDEALEMLRKSREKYGWERPEPPAPQSEEEALRRGRELLLHDCLILDGWLMPGHMSSAITVDAPNEPPVALSITGLTKLADPDTIRLWLHSFRRSVEQSLVD</sequence>
<organism evidence="4 5">
    <name type="scientific">Phytoactinopolyspora alkaliphila</name>
    <dbReference type="NCBI Taxonomy" id="1783498"/>
    <lineage>
        <taxon>Bacteria</taxon>
        <taxon>Bacillati</taxon>
        <taxon>Actinomycetota</taxon>
        <taxon>Actinomycetes</taxon>
        <taxon>Jiangellales</taxon>
        <taxon>Jiangellaceae</taxon>
        <taxon>Phytoactinopolyspora</taxon>
    </lineage>
</organism>
<dbReference type="InterPro" id="IPR029016">
    <property type="entry name" value="GAF-like_dom_sf"/>
</dbReference>
<evidence type="ECO:0000313" key="4">
    <source>
        <dbReference type="EMBL" id="NED94490.1"/>
    </source>
</evidence>
<dbReference type="InterPro" id="IPR036390">
    <property type="entry name" value="WH_DNA-bd_sf"/>
</dbReference>
<protein>
    <submittedName>
        <fullName evidence="4">Helix-turn-helix domain-containing protein</fullName>
    </submittedName>
</protein>